<dbReference type="EMBL" id="ML119677">
    <property type="protein sequence ID" value="RPA81692.1"/>
    <property type="molecule type" value="Genomic_DNA"/>
</dbReference>
<reference evidence="2 3" key="1">
    <citation type="journal article" date="2018" name="Nat. Ecol. Evol.">
        <title>Pezizomycetes genomes reveal the molecular basis of ectomycorrhizal truffle lifestyle.</title>
        <authorList>
            <person name="Murat C."/>
            <person name="Payen T."/>
            <person name="Noel B."/>
            <person name="Kuo A."/>
            <person name="Morin E."/>
            <person name="Chen J."/>
            <person name="Kohler A."/>
            <person name="Krizsan K."/>
            <person name="Balestrini R."/>
            <person name="Da Silva C."/>
            <person name="Montanini B."/>
            <person name="Hainaut M."/>
            <person name="Levati E."/>
            <person name="Barry K.W."/>
            <person name="Belfiori B."/>
            <person name="Cichocki N."/>
            <person name="Clum A."/>
            <person name="Dockter R.B."/>
            <person name="Fauchery L."/>
            <person name="Guy J."/>
            <person name="Iotti M."/>
            <person name="Le Tacon F."/>
            <person name="Lindquist E.A."/>
            <person name="Lipzen A."/>
            <person name="Malagnac F."/>
            <person name="Mello A."/>
            <person name="Molinier V."/>
            <person name="Miyauchi S."/>
            <person name="Poulain J."/>
            <person name="Riccioni C."/>
            <person name="Rubini A."/>
            <person name="Sitrit Y."/>
            <person name="Splivallo R."/>
            <person name="Traeger S."/>
            <person name="Wang M."/>
            <person name="Zifcakova L."/>
            <person name="Wipf D."/>
            <person name="Zambonelli A."/>
            <person name="Paolocci F."/>
            <person name="Nowrousian M."/>
            <person name="Ottonello S."/>
            <person name="Baldrian P."/>
            <person name="Spatafora J.W."/>
            <person name="Henrissat B."/>
            <person name="Nagy L.G."/>
            <person name="Aury J.M."/>
            <person name="Wincker P."/>
            <person name="Grigoriev I.V."/>
            <person name="Bonfante P."/>
            <person name="Martin F.M."/>
        </authorList>
    </citation>
    <scope>NUCLEOTIDE SEQUENCE [LARGE SCALE GENOMIC DNA]</scope>
    <source>
        <strain evidence="2 3">RN42</strain>
    </source>
</reference>
<keyword evidence="1" id="KW-0732">Signal</keyword>
<organism evidence="2 3">
    <name type="scientific">Ascobolus immersus RN42</name>
    <dbReference type="NCBI Taxonomy" id="1160509"/>
    <lineage>
        <taxon>Eukaryota</taxon>
        <taxon>Fungi</taxon>
        <taxon>Dikarya</taxon>
        <taxon>Ascomycota</taxon>
        <taxon>Pezizomycotina</taxon>
        <taxon>Pezizomycetes</taxon>
        <taxon>Pezizales</taxon>
        <taxon>Ascobolaceae</taxon>
        <taxon>Ascobolus</taxon>
    </lineage>
</organism>
<sequence>MRFLVTFAPTLFLLPSASHATQASIGTELLFNTSDPAVIQCMRNCALQVQQPELHSILQDSAVNDLIAQPTPVSNDRVKDLESGHPDIVPDMWDVSIHRLGPWDEELQRWRWEALLNIPKKPAAARAVSVAVDGIEQNQLATDTNANPDTILEKDVDWVAFVQEHGLRNPFLAWALEPSPVYTPPKRVLQQDNIEDTPFRYYLTWVEEMVCGPWHSSTPIKKRPYRIPEGAEDPCLSLDKSKVYAEYREIKDTKGREGLPARYLHWEHGMRNQWMPPHAEGR</sequence>
<feature type="signal peptide" evidence="1">
    <location>
        <begin position="1"/>
        <end position="23"/>
    </location>
</feature>
<keyword evidence="3" id="KW-1185">Reference proteome</keyword>
<gene>
    <name evidence="2" type="ORF">BJ508DRAFT_306304</name>
</gene>
<accession>A0A3N4I6I3</accession>
<dbReference type="AlphaFoldDB" id="A0A3N4I6I3"/>
<evidence type="ECO:0000313" key="3">
    <source>
        <dbReference type="Proteomes" id="UP000275078"/>
    </source>
</evidence>
<evidence type="ECO:0000313" key="2">
    <source>
        <dbReference type="EMBL" id="RPA81692.1"/>
    </source>
</evidence>
<proteinExistence type="predicted"/>
<evidence type="ECO:0000256" key="1">
    <source>
        <dbReference type="SAM" id="SignalP"/>
    </source>
</evidence>
<dbReference type="Proteomes" id="UP000275078">
    <property type="component" value="Unassembled WGS sequence"/>
</dbReference>
<protein>
    <submittedName>
        <fullName evidence="2">Uncharacterized protein</fullName>
    </submittedName>
</protein>
<feature type="chain" id="PRO_5018042496" evidence="1">
    <location>
        <begin position="24"/>
        <end position="282"/>
    </location>
</feature>
<name>A0A3N4I6I3_ASCIM</name>